<dbReference type="GO" id="GO:0005524">
    <property type="term" value="F:ATP binding"/>
    <property type="evidence" value="ECO:0007669"/>
    <property type="project" value="UniProtKB-KW"/>
</dbReference>
<keyword evidence="1" id="KW-0677">Repeat</keyword>
<dbReference type="InterPro" id="IPR003439">
    <property type="entry name" value="ABC_transporter-like_ATP-bd"/>
</dbReference>
<feature type="domain" description="ABC transporter" evidence="5">
    <location>
        <begin position="9"/>
        <end position="226"/>
    </location>
</feature>
<organism evidence="6 7">
    <name type="scientific">Candidatus Jorgensenbacteria bacterium RIFCSPLOWO2_01_FULL_45_25b</name>
    <dbReference type="NCBI Taxonomy" id="1798471"/>
    <lineage>
        <taxon>Bacteria</taxon>
        <taxon>Candidatus Joergenseniibacteriota</taxon>
    </lineage>
</organism>
<feature type="coiled-coil region" evidence="4">
    <location>
        <begin position="217"/>
        <end position="279"/>
    </location>
</feature>
<sequence>MYNHGDVILRFNGVSFSFGPAKPILDEASFSVRGGAKITLMGQNGAGKSSILQLITKNLEPEEGKVTVSGNITVAIAKQTIPRNELELTVREFFESAFKEKIYDIDPKSEKILQVVNLHAVSLEKKIKQFSGGQQARLLLAFALIQNPDLLLLDEPTNNLDKEGIEHLKKFLIDFKNTCIVISHDADFLNSFSHGVLYLDIHTRKVEQYVGNYYVVVEEIAKRIERERMLNVRLEKDIENRKEQANFFAQKGGRLRNVAKKMREKIDELEENKVDIREEDKKIRNFFIPCEENLQGEIVNIQSVSVVKNHKTTAKKVAISLKKNQHLLLSGPNGIGKTTLLESIAKGTAKGISFQEGVRVGYYRQDFSTLDFNESAYSSLTNVVQNCTEENLRSVAAGFLLNAEILKTKIGSLSEGQKGLLSLARLVLQKPGLLILDEPTNHINFRHIPVIAEALNKYEGAMILVSHVADFVQKIRIDETLDLAKL</sequence>
<dbReference type="Gene3D" id="3.40.50.300">
    <property type="entry name" value="P-loop containing nucleotide triphosphate hydrolases"/>
    <property type="match status" value="2"/>
</dbReference>
<dbReference type="STRING" id="1798471.A3A21_00195"/>
<evidence type="ECO:0000313" key="6">
    <source>
        <dbReference type="EMBL" id="OGG39703.1"/>
    </source>
</evidence>
<evidence type="ECO:0000313" key="7">
    <source>
        <dbReference type="Proteomes" id="UP000176996"/>
    </source>
</evidence>
<dbReference type="SMART" id="SM00382">
    <property type="entry name" value="AAA"/>
    <property type="match status" value="2"/>
</dbReference>
<dbReference type="EMBL" id="MFKK01000037">
    <property type="protein sequence ID" value="OGG39703.1"/>
    <property type="molecule type" value="Genomic_DNA"/>
</dbReference>
<dbReference type="PANTHER" id="PTHR19211:SF14">
    <property type="entry name" value="ATP-BINDING CASSETTE SUB-FAMILY F MEMBER 1"/>
    <property type="match status" value="1"/>
</dbReference>
<dbReference type="Pfam" id="PF00005">
    <property type="entry name" value="ABC_tran"/>
    <property type="match status" value="2"/>
</dbReference>
<keyword evidence="2" id="KW-0547">Nucleotide-binding</keyword>
<dbReference type="InterPro" id="IPR050611">
    <property type="entry name" value="ABCF"/>
</dbReference>
<evidence type="ECO:0000259" key="5">
    <source>
        <dbReference type="PROSITE" id="PS50893"/>
    </source>
</evidence>
<proteinExistence type="predicted"/>
<evidence type="ECO:0000256" key="3">
    <source>
        <dbReference type="ARBA" id="ARBA00022840"/>
    </source>
</evidence>
<reference evidence="6 7" key="1">
    <citation type="journal article" date="2016" name="Nat. Commun.">
        <title>Thousands of microbial genomes shed light on interconnected biogeochemical processes in an aquifer system.</title>
        <authorList>
            <person name="Anantharaman K."/>
            <person name="Brown C.T."/>
            <person name="Hug L.A."/>
            <person name="Sharon I."/>
            <person name="Castelle C.J."/>
            <person name="Probst A.J."/>
            <person name="Thomas B.C."/>
            <person name="Singh A."/>
            <person name="Wilkins M.J."/>
            <person name="Karaoz U."/>
            <person name="Brodie E.L."/>
            <person name="Williams K.H."/>
            <person name="Hubbard S.S."/>
            <person name="Banfield J.F."/>
        </authorList>
    </citation>
    <scope>NUCLEOTIDE SEQUENCE [LARGE SCALE GENOMIC DNA]</scope>
</reference>
<dbReference type="InterPro" id="IPR003593">
    <property type="entry name" value="AAA+_ATPase"/>
</dbReference>
<dbReference type="GO" id="GO:0016887">
    <property type="term" value="F:ATP hydrolysis activity"/>
    <property type="evidence" value="ECO:0007669"/>
    <property type="project" value="InterPro"/>
</dbReference>
<dbReference type="CDD" id="cd03221">
    <property type="entry name" value="ABCF_EF-3"/>
    <property type="match status" value="1"/>
</dbReference>
<evidence type="ECO:0000256" key="1">
    <source>
        <dbReference type="ARBA" id="ARBA00022737"/>
    </source>
</evidence>
<dbReference type="AlphaFoldDB" id="A0A1F6BS95"/>
<keyword evidence="4" id="KW-0175">Coiled coil</keyword>
<evidence type="ECO:0000256" key="4">
    <source>
        <dbReference type="SAM" id="Coils"/>
    </source>
</evidence>
<name>A0A1F6BS95_9BACT</name>
<protein>
    <recommendedName>
        <fullName evidence="5">ABC transporter domain-containing protein</fullName>
    </recommendedName>
</protein>
<dbReference type="PANTHER" id="PTHR19211">
    <property type="entry name" value="ATP-BINDING TRANSPORT PROTEIN-RELATED"/>
    <property type="match status" value="1"/>
</dbReference>
<dbReference type="Proteomes" id="UP000176996">
    <property type="component" value="Unassembled WGS sequence"/>
</dbReference>
<accession>A0A1F6BS95</accession>
<evidence type="ECO:0000256" key="2">
    <source>
        <dbReference type="ARBA" id="ARBA00022741"/>
    </source>
</evidence>
<comment type="caution">
    <text evidence="6">The sequence shown here is derived from an EMBL/GenBank/DDBJ whole genome shotgun (WGS) entry which is preliminary data.</text>
</comment>
<dbReference type="PROSITE" id="PS50893">
    <property type="entry name" value="ABC_TRANSPORTER_2"/>
    <property type="match status" value="1"/>
</dbReference>
<keyword evidence="3" id="KW-0067">ATP-binding</keyword>
<gene>
    <name evidence="6" type="ORF">A3A21_00195</name>
</gene>
<dbReference type="SUPFAM" id="SSF52540">
    <property type="entry name" value="P-loop containing nucleoside triphosphate hydrolases"/>
    <property type="match status" value="2"/>
</dbReference>
<dbReference type="InterPro" id="IPR027417">
    <property type="entry name" value="P-loop_NTPase"/>
</dbReference>